<keyword evidence="3" id="KW-1185">Reference proteome</keyword>
<feature type="compositionally biased region" description="Polar residues" evidence="1">
    <location>
        <begin position="28"/>
        <end position="45"/>
    </location>
</feature>
<gene>
    <name evidence="2" type="ORF">BHAOGJBA_0001</name>
</gene>
<sequence>MLPAVSQVQGTCGFSSTVCRKWSSLSRKAASPSTRAVVSAVTQSRPAIAPASSRTGE</sequence>
<accession>A0AAV4ZF10</accession>
<feature type="region of interest" description="Disordered" evidence="1">
    <location>
        <begin position="28"/>
        <end position="57"/>
    </location>
</feature>
<reference evidence="2" key="2">
    <citation type="submission" date="2021-08" db="EMBL/GenBank/DDBJ databases">
        <authorList>
            <person name="Tani A."/>
            <person name="Ola A."/>
            <person name="Ogura Y."/>
            <person name="Katsura K."/>
            <person name="Hayashi T."/>
        </authorList>
    </citation>
    <scope>NUCLEOTIDE SEQUENCE</scope>
    <source>
        <strain evidence="2">DSM 16372</strain>
    </source>
</reference>
<reference evidence="2" key="1">
    <citation type="journal article" date="2016" name="Front. Microbiol.">
        <title>Genome Sequence of the Piezophilic, Mesophilic Sulfate-Reducing Bacterium Desulfovibrio indicus J2T.</title>
        <authorList>
            <person name="Cao J."/>
            <person name="Maignien L."/>
            <person name="Shao Z."/>
            <person name="Alain K."/>
            <person name="Jebbar M."/>
        </authorList>
    </citation>
    <scope>NUCLEOTIDE SEQUENCE</scope>
    <source>
        <strain evidence="2">DSM 16372</strain>
    </source>
</reference>
<proteinExistence type="predicted"/>
<protein>
    <submittedName>
        <fullName evidence="2">Uncharacterized protein</fullName>
    </submittedName>
</protein>
<evidence type="ECO:0000256" key="1">
    <source>
        <dbReference type="SAM" id="MobiDB-lite"/>
    </source>
</evidence>
<dbReference type="EMBL" id="BPQO01000001">
    <property type="protein sequence ID" value="GJD86508.1"/>
    <property type="molecule type" value="Genomic_DNA"/>
</dbReference>
<name>A0AAV4ZF10_9HYPH</name>
<evidence type="ECO:0000313" key="3">
    <source>
        <dbReference type="Proteomes" id="UP001055247"/>
    </source>
</evidence>
<comment type="caution">
    <text evidence="2">The sequence shown here is derived from an EMBL/GenBank/DDBJ whole genome shotgun (WGS) entry which is preliminary data.</text>
</comment>
<dbReference type="Proteomes" id="UP001055247">
    <property type="component" value="Unassembled WGS sequence"/>
</dbReference>
<dbReference type="AlphaFoldDB" id="A0AAV4ZF10"/>
<organism evidence="2 3">
    <name type="scientific">Methylobacterium hispanicum</name>
    <dbReference type="NCBI Taxonomy" id="270350"/>
    <lineage>
        <taxon>Bacteria</taxon>
        <taxon>Pseudomonadati</taxon>
        <taxon>Pseudomonadota</taxon>
        <taxon>Alphaproteobacteria</taxon>
        <taxon>Hyphomicrobiales</taxon>
        <taxon>Methylobacteriaceae</taxon>
        <taxon>Methylobacterium</taxon>
    </lineage>
</organism>
<evidence type="ECO:0000313" key="2">
    <source>
        <dbReference type="EMBL" id="GJD86508.1"/>
    </source>
</evidence>